<dbReference type="EMBL" id="FUZU01000002">
    <property type="protein sequence ID" value="SKC77406.1"/>
    <property type="molecule type" value="Genomic_DNA"/>
</dbReference>
<keyword evidence="3" id="KW-0732">Signal</keyword>
<dbReference type="GO" id="GO:0016020">
    <property type="term" value="C:membrane"/>
    <property type="evidence" value="ECO:0007669"/>
    <property type="project" value="TreeGrafter"/>
</dbReference>
<evidence type="ECO:0000256" key="3">
    <source>
        <dbReference type="SAM" id="SignalP"/>
    </source>
</evidence>
<evidence type="ECO:0000256" key="1">
    <source>
        <dbReference type="ARBA" id="ARBA00022723"/>
    </source>
</evidence>
<dbReference type="RefSeq" id="WP_079688082.1">
    <property type="nucleotide sequence ID" value="NZ_FUZU01000002.1"/>
</dbReference>
<keyword evidence="1" id="KW-0479">Metal-binding</keyword>
<dbReference type="SUPFAM" id="SSF88713">
    <property type="entry name" value="Glycoside hydrolase/deacetylase"/>
    <property type="match status" value="1"/>
</dbReference>
<evidence type="ECO:0000256" key="2">
    <source>
        <dbReference type="ARBA" id="ARBA00022801"/>
    </source>
</evidence>
<reference evidence="5 6" key="1">
    <citation type="submission" date="2017-02" db="EMBL/GenBank/DDBJ databases">
        <authorList>
            <person name="Peterson S.W."/>
        </authorList>
    </citation>
    <scope>NUCLEOTIDE SEQUENCE [LARGE SCALE GENOMIC DNA]</scope>
    <source>
        <strain evidence="5 6">DSM 25262</strain>
    </source>
</reference>
<dbReference type="PROSITE" id="PS51677">
    <property type="entry name" value="NODB"/>
    <property type="match status" value="1"/>
</dbReference>
<dbReference type="PANTHER" id="PTHR10587:SF133">
    <property type="entry name" value="CHITIN DEACETYLASE 1-RELATED"/>
    <property type="match status" value="1"/>
</dbReference>
<proteinExistence type="predicted"/>
<gene>
    <name evidence="5" type="ORF">SAMN05660236_3571</name>
</gene>
<evidence type="ECO:0000259" key="4">
    <source>
        <dbReference type="PROSITE" id="PS51677"/>
    </source>
</evidence>
<dbReference type="PANTHER" id="PTHR10587">
    <property type="entry name" value="GLYCOSYL TRANSFERASE-RELATED"/>
    <property type="match status" value="1"/>
</dbReference>
<dbReference type="GO" id="GO:0005975">
    <property type="term" value="P:carbohydrate metabolic process"/>
    <property type="evidence" value="ECO:0007669"/>
    <property type="project" value="InterPro"/>
</dbReference>
<dbReference type="OrthoDB" id="9812065at2"/>
<keyword evidence="2" id="KW-0378">Hydrolase</keyword>
<dbReference type="AlphaFoldDB" id="A0A1T5LN61"/>
<protein>
    <submittedName>
        <fullName evidence="5">Polysaccharide deacetylase</fullName>
    </submittedName>
</protein>
<feature type="signal peptide" evidence="3">
    <location>
        <begin position="1"/>
        <end position="20"/>
    </location>
</feature>
<dbReference type="Pfam" id="PF01522">
    <property type="entry name" value="Polysacc_deac_1"/>
    <property type="match status" value="1"/>
</dbReference>
<dbReference type="GO" id="GO:0046872">
    <property type="term" value="F:metal ion binding"/>
    <property type="evidence" value="ECO:0007669"/>
    <property type="project" value="UniProtKB-KW"/>
</dbReference>
<dbReference type="InterPro" id="IPR002509">
    <property type="entry name" value="NODB_dom"/>
</dbReference>
<organism evidence="5 6">
    <name type="scientific">Ohtaekwangia koreensis</name>
    <dbReference type="NCBI Taxonomy" id="688867"/>
    <lineage>
        <taxon>Bacteria</taxon>
        <taxon>Pseudomonadati</taxon>
        <taxon>Bacteroidota</taxon>
        <taxon>Cytophagia</taxon>
        <taxon>Cytophagales</taxon>
        <taxon>Fulvivirgaceae</taxon>
        <taxon>Ohtaekwangia</taxon>
    </lineage>
</organism>
<name>A0A1T5LN61_9BACT</name>
<dbReference type="InterPro" id="IPR011330">
    <property type="entry name" value="Glyco_hydro/deAcase_b/a-brl"/>
</dbReference>
<accession>A0A1T5LN61</accession>
<dbReference type="Proteomes" id="UP000190961">
    <property type="component" value="Unassembled WGS sequence"/>
</dbReference>
<dbReference type="STRING" id="688867.SAMN05660236_3571"/>
<dbReference type="InterPro" id="IPR050248">
    <property type="entry name" value="Polysacc_deacetylase_ArnD"/>
</dbReference>
<evidence type="ECO:0000313" key="6">
    <source>
        <dbReference type="Proteomes" id="UP000190961"/>
    </source>
</evidence>
<dbReference type="GO" id="GO:0016810">
    <property type="term" value="F:hydrolase activity, acting on carbon-nitrogen (but not peptide) bonds"/>
    <property type="evidence" value="ECO:0007669"/>
    <property type="project" value="InterPro"/>
</dbReference>
<feature type="domain" description="NodB homology" evidence="4">
    <location>
        <begin position="22"/>
        <end position="245"/>
    </location>
</feature>
<evidence type="ECO:0000313" key="5">
    <source>
        <dbReference type="EMBL" id="SKC77406.1"/>
    </source>
</evidence>
<feature type="chain" id="PRO_5012527217" evidence="3">
    <location>
        <begin position="21"/>
        <end position="303"/>
    </location>
</feature>
<dbReference type="Gene3D" id="3.20.20.370">
    <property type="entry name" value="Glycoside hydrolase/deacetylase"/>
    <property type="match status" value="1"/>
</dbReference>
<sequence length="303" mass="35461">MFRIILIPLVLFFGNLTAYAQPTVSFTFDDGVTGDMPGYSFEQWNDKLLKHLDDANLKAIFFVTGANKTDEKGKLLLQRWNDRGHKIANHTYSHPNYSSKHTSFEKFRRELLVTDSIINPYTNYLAMFRFPYLKEGDTKQKIELFRTLLKEQHYKNGYVTIDASDWYIDSRLIKKLKTNPAADLEPFKKFYLNHIYERALYYEQLSFQLTGRHIHHTLLLHHNLTSALFLGDLIKMFKEKGWNTIHAHEAYKDKIFDSNPSTVPAGESLIWALAKESGKYENILRYPAEDSRYEEEKMNALGL</sequence>
<keyword evidence="6" id="KW-1185">Reference proteome</keyword>